<comment type="caution">
    <text evidence="2">The sequence shown here is derived from an EMBL/GenBank/DDBJ whole genome shotgun (WGS) entry which is preliminary data.</text>
</comment>
<feature type="non-terminal residue" evidence="2">
    <location>
        <position position="24"/>
    </location>
</feature>
<proteinExistence type="predicted"/>
<evidence type="ECO:0000313" key="2">
    <source>
        <dbReference type="EMBL" id="ODS31147.1"/>
    </source>
</evidence>
<name>A0A1E3X686_9BACT</name>
<dbReference type="EMBL" id="MAYW01000140">
    <property type="protein sequence ID" value="ODS31147.1"/>
    <property type="molecule type" value="Genomic_DNA"/>
</dbReference>
<dbReference type="EMBL" id="MAYW01000190">
    <property type="protein sequence ID" value="ODS30679.1"/>
    <property type="molecule type" value="Genomic_DNA"/>
</dbReference>
<gene>
    <name evidence="2" type="ORF">SCARUB_03745</name>
    <name evidence="1" type="ORF">SCARUB_04222</name>
</gene>
<protein>
    <submittedName>
        <fullName evidence="2">Uncharacterized protein</fullName>
    </submittedName>
</protein>
<accession>A0A1E3X686</accession>
<evidence type="ECO:0000313" key="3">
    <source>
        <dbReference type="Proteomes" id="UP000094056"/>
    </source>
</evidence>
<organism evidence="2 3">
    <name type="scientific">Candidatus Scalindua rubra</name>
    <dbReference type="NCBI Taxonomy" id="1872076"/>
    <lineage>
        <taxon>Bacteria</taxon>
        <taxon>Pseudomonadati</taxon>
        <taxon>Planctomycetota</taxon>
        <taxon>Candidatus Brocadiia</taxon>
        <taxon>Candidatus Brocadiales</taxon>
        <taxon>Candidatus Scalinduaceae</taxon>
        <taxon>Candidatus Scalindua</taxon>
    </lineage>
</organism>
<sequence length="24" mass="2888">MAQREPMSLFQFHKMFPTEEDCAN</sequence>
<dbReference type="AlphaFoldDB" id="A0A1E3X686"/>
<dbReference type="Proteomes" id="UP000094056">
    <property type="component" value="Unassembled WGS sequence"/>
</dbReference>
<reference evidence="2 3" key="1">
    <citation type="submission" date="2016-07" db="EMBL/GenBank/DDBJ databases">
        <title>Draft genome of Scalindua rubra, obtained from a brine-seawater interface in the Red Sea, sheds light on salt adaptation in anammox bacteria.</title>
        <authorList>
            <person name="Speth D.R."/>
            <person name="Lagkouvardos I."/>
            <person name="Wang Y."/>
            <person name="Qian P.-Y."/>
            <person name="Dutilh B.E."/>
            <person name="Jetten M.S."/>
        </authorList>
    </citation>
    <scope>NUCLEOTIDE SEQUENCE [LARGE SCALE GENOMIC DNA]</scope>
    <source>
        <strain evidence="2">BSI-1</strain>
    </source>
</reference>
<evidence type="ECO:0000313" key="1">
    <source>
        <dbReference type="EMBL" id="ODS30679.1"/>
    </source>
</evidence>